<dbReference type="AlphaFoldDB" id="A0AA39JVF8"/>
<dbReference type="RefSeq" id="XP_060326953.1">
    <property type="nucleotide sequence ID" value="XM_060469948.1"/>
</dbReference>
<name>A0AA39JVF8_ARMTA</name>
<protein>
    <submittedName>
        <fullName evidence="2">Uncharacterized protein</fullName>
    </submittedName>
</protein>
<gene>
    <name evidence="2" type="ORF">EV420DRAFT_1483177</name>
</gene>
<accession>A0AA39JVF8</accession>
<dbReference type="EMBL" id="JAUEPS010000038">
    <property type="protein sequence ID" value="KAK0449661.1"/>
    <property type="molecule type" value="Genomic_DNA"/>
</dbReference>
<sequence length="152" mass="17524">MAVTGSVDFDDTAALNNETVEIGKTYLFGGRNAVKGDLYLNDLRAPLKPNEEAHDLHNPAMVWRRLEQLLFFRLQAWIGRELTGRKLSRKDRILVEPEPQMRPNLNDIHDRGGGYKPRLLLNRIKFSSVITWTVSTWGLISLLFTFHRKLSH</sequence>
<keyword evidence="1" id="KW-0812">Transmembrane</keyword>
<feature type="transmembrane region" description="Helical" evidence="1">
    <location>
        <begin position="126"/>
        <end position="146"/>
    </location>
</feature>
<keyword evidence="1" id="KW-1133">Transmembrane helix</keyword>
<organism evidence="2 3">
    <name type="scientific">Armillaria tabescens</name>
    <name type="common">Ringless honey mushroom</name>
    <name type="synonym">Agaricus tabescens</name>
    <dbReference type="NCBI Taxonomy" id="1929756"/>
    <lineage>
        <taxon>Eukaryota</taxon>
        <taxon>Fungi</taxon>
        <taxon>Dikarya</taxon>
        <taxon>Basidiomycota</taxon>
        <taxon>Agaricomycotina</taxon>
        <taxon>Agaricomycetes</taxon>
        <taxon>Agaricomycetidae</taxon>
        <taxon>Agaricales</taxon>
        <taxon>Marasmiineae</taxon>
        <taxon>Physalacriaceae</taxon>
        <taxon>Desarmillaria</taxon>
    </lineage>
</organism>
<comment type="caution">
    <text evidence="2">The sequence shown here is derived from an EMBL/GenBank/DDBJ whole genome shotgun (WGS) entry which is preliminary data.</text>
</comment>
<dbReference type="Proteomes" id="UP001175211">
    <property type="component" value="Unassembled WGS sequence"/>
</dbReference>
<reference evidence="2" key="1">
    <citation type="submission" date="2023-06" db="EMBL/GenBank/DDBJ databases">
        <authorList>
            <consortium name="Lawrence Berkeley National Laboratory"/>
            <person name="Ahrendt S."/>
            <person name="Sahu N."/>
            <person name="Indic B."/>
            <person name="Wong-Bajracharya J."/>
            <person name="Merenyi Z."/>
            <person name="Ke H.-M."/>
            <person name="Monk M."/>
            <person name="Kocsube S."/>
            <person name="Drula E."/>
            <person name="Lipzen A."/>
            <person name="Balint B."/>
            <person name="Henrissat B."/>
            <person name="Andreopoulos B."/>
            <person name="Martin F.M."/>
            <person name="Harder C.B."/>
            <person name="Rigling D."/>
            <person name="Ford K.L."/>
            <person name="Foster G.D."/>
            <person name="Pangilinan J."/>
            <person name="Papanicolaou A."/>
            <person name="Barry K."/>
            <person name="LaButti K."/>
            <person name="Viragh M."/>
            <person name="Koriabine M."/>
            <person name="Yan M."/>
            <person name="Riley R."/>
            <person name="Champramary S."/>
            <person name="Plett K.L."/>
            <person name="Tsai I.J."/>
            <person name="Slot J."/>
            <person name="Sipos G."/>
            <person name="Plett J."/>
            <person name="Nagy L.G."/>
            <person name="Grigoriev I.V."/>
        </authorList>
    </citation>
    <scope>NUCLEOTIDE SEQUENCE</scope>
    <source>
        <strain evidence="2">CCBAS 213</strain>
    </source>
</reference>
<keyword evidence="3" id="KW-1185">Reference proteome</keyword>
<evidence type="ECO:0000313" key="3">
    <source>
        <dbReference type="Proteomes" id="UP001175211"/>
    </source>
</evidence>
<proteinExistence type="predicted"/>
<evidence type="ECO:0000313" key="2">
    <source>
        <dbReference type="EMBL" id="KAK0449661.1"/>
    </source>
</evidence>
<evidence type="ECO:0000256" key="1">
    <source>
        <dbReference type="SAM" id="Phobius"/>
    </source>
</evidence>
<keyword evidence="1" id="KW-0472">Membrane</keyword>
<dbReference type="GeneID" id="85353496"/>